<reference evidence="3 4" key="1">
    <citation type="submission" date="2020-03" db="EMBL/GenBank/DDBJ databases">
        <title>Whole genome shotgun sequence of Phytohabitans flavus NBRC 107702.</title>
        <authorList>
            <person name="Komaki H."/>
            <person name="Tamura T."/>
        </authorList>
    </citation>
    <scope>NUCLEOTIDE SEQUENCE [LARGE SCALE GENOMIC DNA]</scope>
    <source>
        <strain evidence="3 4">NBRC 107702</strain>
    </source>
</reference>
<evidence type="ECO:0000256" key="2">
    <source>
        <dbReference type="SAM" id="Phobius"/>
    </source>
</evidence>
<name>A0A6F8XVM5_9ACTN</name>
<feature type="compositionally biased region" description="Basic and acidic residues" evidence="1">
    <location>
        <begin position="155"/>
        <end position="168"/>
    </location>
</feature>
<evidence type="ECO:0000313" key="3">
    <source>
        <dbReference type="EMBL" id="BCB77870.1"/>
    </source>
</evidence>
<dbReference type="AlphaFoldDB" id="A0A6F8XVM5"/>
<keyword evidence="2" id="KW-0472">Membrane</keyword>
<keyword evidence="2" id="KW-1133">Transmembrane helix</keyword>
<feature type="transmembrane region" description="Helical" evidence="2">
    <location>
        <begin position="39"/>
        <end position="56"/>
    </location>
</feature>
<keyword evidence="4" id="KW-1185">Reference proteome</keyword>
<accession>A0A6F8XVM5</accession>
<evidence type="ECO:0000256" key="1">
    <source>
        <dbReference type="SAM" id="MobiDB-lite"/>
    </source>
</evidence>
<dbReference type="EMBL" id="AP022870">
    <property type="protein sequence ID" value="BCB77870.1"/>
    <property type="molecule type" value="Genomic_DNA"/>
</dbReference>
<keyword evidence="2" id="KW-0812">Transmembrane</keyword>
<feature type="region of interest" description="Disordered" evidence="1">
    <location>
        <begin position="155"/>
        <end position="177"/>
    </location>
</feature>
<proteinExistence type="predicted"/>
<evidence type="ECO:0000313" key="4">
    <source>
        <dbReference type="Proteomes" id="UP000502508"/>
    </source>
</evidence>
<sequence>MVTAGLVTAIILIIVTLVVSLYESVTDSSNVSLLREPEVVAVAIGLILSVLFVERWRSLEGKVDRLSSDQQTQMNELRKSTADQTELAIGLTVDKAEKLSAKLNAIAETHPWLEVITQRDILVETESVRGILRTAYTLLQEGKHLHLYEYLEYSSRKGTPDDPRKSQEPPRPSRPLRGTAEDFLEIAGFCEVWLEDYALSLEFLARYVEGSGNAGYILMPEYILRLLRAGQFPAATARSDELERLLRRDRWHRRVPFLFPRVSISERFRWNAANALAVSHAACGDDRKRDTFANEAQGSGYSRLFPNEQMLFDAEVALNLAQFDKALAMLDRIAVPDENIVRRRDIVLLYERLGAHEKALAHRVLLDERRGRSYGDASNTHDTGAERAAGKPQGGQPDGRVPEPPTPEPARAEGTTPDATKNGASQGEAPATGGKKGTPGPDESAAADEAEAEQEPGGPDETPSAAEPGRSK</sequence>
<dbReference type="KEGG" id="pfla:Pflav_042800"/>
<feature type="compositionally biased region" description="Low complexity" evidence="1">
    <location>
        <begin position="429"/>
        <end position="444"/>
    </location>
</feature>
<feature type="compositionally biased region" description="Acidic residues" evidence="1">
    <location>
        <begin position="445"/>
        <end position="454"/>
    </location>
</feature>
<protein>
    <submittedName>
        <fullName evidence="3">Uncharacterized protein</fullName>
    </submittedName>
</protein>
<gene>
    <name evidence="3" type="ORF">Pflav_042800</name>
</gene>
<feature type="region of interest" description="Disordered" evidence="1">
    <location>
        <begin position="372"/>
        <end position="472"/>
    </location>
</feature>
<organism evidence="3 4">
    <name type="scientific">Phytohabitans flavus</name>
    <dbReference type="NCBI Taxonomy" id="1076124"/>
    <lineage>
        <taxon>Bacteria</taxon>
        <taxon>Bacillati</taxon>
        <taxon>Actinomycetota</taxon>
        <taxon>Actinomycetes</taxon>
        <taxon>Micromonosporales</taxon>
        <taxon>Micromonosporaceae</taxon>
    </lineage>
</organism>
<dbReference type="Proteomes" id="UP000502508">
    <property type="component" value="Chromosome"/>
</dbReference>
<reference evidence="3 4" key="2">
    <citation type="submission" date="2020-03" db="EMBL/GenBank/DDBJ databases">
        <authorList>
            <person name="Ichikawa N."/>
            <person name="Kimura A."/>
            <person name="Kitahashi Y."/>
            <person name="Uohara A."/>
        </authorList>
    </citation>
    <scope>NUCLEOTIDE SEQUENCE [LARGE SCALE GENOMIC DNA]</scope>
    <source>
        <strain evidence="3 4">NBRC 107702</strain>
    </source>
</reference>